<keyword evidence="1 2" id="KW-0238">DNA-binding</keyword>
<accession>A0A1I2X6X5</accession>
<organism evidence="4 5">
    <name type="scientific">Streptomyces mirabilis</name>
    <dbReference type="NCBI Taxonomy" id="68239"/>
    <lineage>
        <taxon>Bacteria</taxon>
        <taxon>Bacillati</taxon>
        <taxon>Actinomycetota</taxon>
        <taxon>Actinomycetes</taxon>
        <taxon>Kitasatosporales</taxon>
        <taxon>Streptomycetaceae</taxon>
        <taxon>Streptomyces</taxon>
    </lineage>
</organism>
<dbReference type="PROSITE" id="PS51900">
    <property type="entry name" value="CB"/>
    <property type="match status" value="1"/>
</dbReference>
<evidence type="ECO:0000313" key="5">
    <source>
        <dbReference type="Proteomes" id="UP000181942"/>
    </source>
</evidence>
<evidence type="ECO:0000313" key="4">
    <source>
        <dbReference type="EMBL" id="SFH09132.1"/>
    </source>
</evidence>
<protein>
    <recommendedName>
        <fullName evidence="3">Core-binding (CB) domain-containing protein</fullName>
    </recommendedName>
</protein>
<proteinExistence type="predicted"/>
<dbReference type="EMBL" id="FONR01000043">
    <property type="protein sequence ID" value="SFH09132.1"/>
    <property type="molecule type" value="Genomic_DNA"/>
</dbReference>
<dbReference type="InterPro" id="IPR011010">
    <property type="entry name" value="DNA_brk_join_enz"/>
</dbReference>
<evidence type="ECO:0000256" key="2">
    <source>
        <dbReference type="PROSITE-ProRule" id="PRU01248"/>
    </source>
</evidence>
<dbReference type="SUPFAM" id="SSF56349">
    <property type="entry name" value="DNA breaking-rejoining enzymes"/>
    <property type="match status" value="1"/>
</dbReference>
<dbReference type="Proteomes" id="UP000181942">
    <property type="component" value="Unassembled WGS sequence"/>
</dbReference>
<dbReference type="Gene3D" id="1.10.150.130">
    <property type="match status" value="1"/>
</dbReference>
<name>A0A1I2X6X5_9ACTN</name>
<reference evidence="4 5" key="1">
    <citation type="submission" date="2016-10" db="EMBL/GenBank/DDBJ databases">
        <authorList>
            <person name="de Groot N.N."/>
        </authorList>
    </citation>
    <scope>NUCLEOTIDE SEQUENCE [LARGE SCALE GENOMIC DNA]</scope>
    <source>
        <strain evidence="4 5">OK461</strain>
    </source>
</reference>
<evidence type="ECO:0000259" key="3">
    <source>
        <dbReference type="PROSITE" id="PS51900"/>
    </source>
</evidence>
<dbReference type="GO" id="GO:0003677">
    <property type="term" value="F:DNA binding"/>
    <property type="evidence" value="ECO:0007669"/>
    <property type="project" value="UniProtKB-UniRule"/>
</dbReference>
<sequence length="103" mass="11279">MSQKHVIPSLGARKLRDLSAEDIDRRLAAKATTLSTRSLQAFHSCLNRAVKRAMAWDKVERNVVALCSVPQGQAGRPSKGLPLLRLRPCSGALRGPRCMRTSS</sequence>
<feature type="domain" description="Core-binding (CB)" evidence="3">
    <location>
        <begin position="1"/>
        <end position="54"/>
    </location>
</feature>
<dbReference type="AlphaFoldDB" id="A0A1I2X6X5"/>
<evidence type="ECO:0000256" key="1">
    <source>
        <dbReference type="ARBA" id="ARBA00023125"/>
    </source>
</evidence>
<gene>
    <name evidence="4" type="ORF">SAMN02787118_14340</name>
</gene>
<dbReference type="InterPro" id="IPR044068">
    <property type="entry name" value="CB"/>
</dbReference>
<dbReference type="InterPro" id="IPR010998">
    <property type="entry name" value="Integrase_recombinase_N"/>
</dbReference>